<dbReference type="KEGG" id="cjap:GWK36_01335"/>
<name>A0A6G7VGY0_9GAMM</name>
<accession>A0A6G7VGY0</accession>
<proteinExistence type="predicted"/>
<sequence>MFYTRVTRCKRHGPALRKAQQAMRRKVKFSNNWKKAKARVQRIHCCIGNARRDLLHQSPTAIGQNQALLGIRAPVKRQRRLAVASCHRRNLRPSGRGGCQERLSHV</sequence>
<dbReference type="Proteomes" id="UP000502699">
    <property type="component" value="Chromosome"/>
</dbReference>
<feature type="domain" description="Probable transposase IS891/IS1136/IS1341" evidence="1">
    <location>
        <begin position="7"/>
        <end position="66"/>
    </location>
</feature>
<protein>
    <submittedName>
        <fullName evidence="2">Transposase</fullName>
    </submittedName>
</protein>
<keyword evidence="3" id="KW-1185">Reference proteome</keyword>
<evidence type="ECO:0000313" key="2">
    <source>
        <dbReference type="EMBL" id="QIK39047.1"/>
    </source>
</evidence>
<dbReference type="Pfam" id="PF01385">
    <property type="entry name" value="OrfB_IS605"/>
    <property type="match status" value="1"/>
</dbReference>
<dbReference type="AlphaFoldDB" id="A0A6G7VGY0"/>
<reference evidence="3" key="1">
    <citation type="submission" date="2020-01" db="EMBL/GenBank/DDBJ databases">
        <title>Caldichromatium gen. nov., sp. nov., a thermophilic purple sulfur bacterium member of the family Chromatiaceae isolated from Nakabusa hot spring, Japan.</title>
        <authorList>
            <person name="Saini M.K."/>
            <person name="Hanada S."/>
            <person name="Tank M."/>
        </authorList>
    </citation>
    <scope>NUCLEOTIDE SEQUENCE [LARGE SCALE GENOMIC DNA]</scope>
    <source>
        <strain evidence="3">No.7</strain>
    </source>
</reference>
<dbReference type="InterPro" id="IPR001959">
    <property type="entry name" value="Transposase"/>
</dbReference>
<gene>
    <name evidence="2" type="ORF">GWK36_01335</name>
</gene>
<dbReference type="RefSeq" id="WP_166272332.1">
    <property type="nucleotide sequence ID" value="NZ_CP048029.1"/>
</dbReference>
<dbReference type="EMBL" id="CP048029">
    <property type="protein sequence ID" value="QIK39047.1"/>
    <property type="molecule type" value="Genomic_DNA"/>
</dbReference>
<evidence type="ECO:0000259" key="1">
    <source>
        <dbReference type="Pfam" id="PF01385"/>
    </source>
</evidence>
<evidence type="ECO:0000313" key="3">
    <source>
        <dbReference type="Proteomes" id="UP000502699"/>
    </source>
</evidence>
<organism evidence="2 3">
    <name type="scientific">Caldichromatium japonicum</name>
    <dbReference type="NCBI Taxonomy" id="2699430"/>
    <lineage>
        <taxon>Bacteria</taxon>
        <taxon>Pseudomonadati</taxon>
        <taxon>Pseudomonadota</taxon>
        <taxon>Gammaproteobacteria</taxon>
        <taxon>Chromatiales</taxon>
        <taxon>Chromatiaceae</taxon>
        <taxon>Caldichromatium</taxon>
    </lineage>
</organism>